<dbReference type="OrthoDB" id="6605399at2759"/>
<keyword evidence="1 2" id="KW-0193">Cuticle</keyword>
<organism evidence="4">
    <name type="scientific">Lepeophtheirus salmonis</name>
    <name type="common">Salmon louse</name>
    <name type="synonym">Caligus salmonis</name>
    <dbReference type="NCBI Taxonomy" id="72036"/>
    <lineage>
        <taxon>Eukaryota</taxon>
        <taxon>Metazoa</taxon>
        <taxon>Ecdysozoa</taxon>
        <taxon>Arthropoda</taxon>
        <taxon>Crustacea</taxon>
        <taxon>Multicrustacea</taxon>
        <taxon>Hexanauplia</taxon>
        <taxon>Copepoda</taxon>
        <taxon>Siphonostomatoida</taxon>
        <taxon>Caligidae</taxon>
        <taxon>Lepeophtheirus</taxon>
    </lineage>
</organism>
<dbReference type="PANTHER" id="PTHR12236:SF79">
    <property type="entry name" value="CUTICULAR PROTEIN 50CB-RELATED"/>
    <property type="match status" value="1"/>
</dbReference>
<feature type="non-terminal residue" evidence="4">
    <location>
        <position position="1"/>
    </location>
</feature>
<gene>
    <name evidence="4" type="primary">CPH5</name>
</gene>
<evidence type="ECO:0000256" key="2">
    <source>
        <dbReference type="PROSITE-ProRule" id="PRU00497"/>
    </source>
</evidence>
<keyword evidence="3" id="KW-0732">Signal</keyword>
<dbReference type="AlphaFoldDB" id="A0A0K2UB81"/>
<dbReference type="InterPro" id="IPR051217">
    <property type="entry name" value="Insect_Cuticle_Struc_Prot"/>
</dbReference>
<name>A0A0K2UB81_LEPSM</name>
<dbReference type="Pfam" id="PF00379">
    <property type="entry name" value="Chitin_bind_4"/>
    <property type="match status" value="1"/>
</dbReference>
<dbReference type="InterPro" id="IPR000618">
    <property type="entry name" value="Insect_cuticle"/>
</dbReference>
<accession>A0A0K2UB81</accession>
<evidence type="ECO:0000313" key="4">
    <source>
        <dbReference type="EMBL" id="CDW35212.1"/>
    </source>
</evidence>
<dbReference type="GO" id="GO:0031012">
    <property type="term" value="C:extracellular matrix"/>
    <property type="evidence" value="ECO:0007669"/>
    <property type="project" value="TreeGrafter"/>
</dbReference>
<feature type="signal peptide" evidence="3">
    <location>
        <begin position="1"/>
        <end position="27"/>
    </location>
</feature>
<reference evidence="4" key="1">
    <citation type="submission" date="2014-05" db="EMBL/GenBank/DDBJ databases">
        <authorList>
            <person name="Chronopoulou M."/>
        </authorList>
    </citation>
    <scope>NUCLEOTIDE SEQUENCE</scope>
    <source>
        <tissue evidence="4">Whole organism</tissue>
    </source>
</reference>
<dbReference type="PANTHER" id="PTHR12236">
    <property type="entry name" value="STRUCTURAL CONTITUENT OF CUTICLE"/>
    <property type="match status" value="1"/>
</dbReference>
<evidence type="ECO:0000256" key="1">
    <source>
        <dbReference type="ARBA" id="ARBA00022460"/>
    </source>
</evidence>
<dbReference type="EMBL" id="HACA01017851">
    <property type="protein sequence ID" value="CDW35212.1"/>
    <property type="molecule type" value="Transcribed_RNA"/>
</dbReference>
<dbReference type="GO" id="GO:0005615">
    <property type="term" value="C:extracellular space"/>
    <property type="evidence" value="ECO:0007669"/>
    <property type="project" value="TreeGrafter"/>
</dbReference>
<dbReference type="PROSITE" id="PS51155">
    <property type="entry name" value="CHIT_BIND_RR_2"/>
    <property type="match status" value="1"/>
</dbReference>
<sequence>SNHQQRKSVMFYIILLYASWIVSSVNGKSVYFIPNILDYDVSLEPQESSRSSKVLNINTNNKNLFHFDFDQSLSVVRHFDDDIPLYATPPPTSELFGISVDDIMSTLDHSTESLLDQNNEMESFNAGSLSSTESPLYNFKYDIGNEKSRYSAQEQSNENGVSGSYSVLLADGRTLTVVYSVQGESGFVADVKINPS</sequence>
<dbReference type="GO" id="GO:0042302">
    <property type="term" value="F:structural constituent of cuticle"/>
    <property type="evidence" value="ECO:0007669"/>
    <property type="project" value="UniProtKB-UniRule"/>
</dbReference>
<protein>
    <submittedName>
        <fullName evidence="4">Cuticular protein hypothetical 5 [Bombyx mori]</fullName>
    </submittedName>
</protein>
<feature type="chain" id="PRO_5005488537" evidence="3">
    <location>
        <begin position="28"/>
        <end position="196"/>
    </location>
</feature>
<evidence type="ECO:0000256" key="3">
    <source>
        <dbReference type="SAM" id="SignalP"/>
    </source>
</evidence>
<proteinExistence type="predicted"/>